<dbReference type="EMBL" id="CP049889">
    <property type="protein sequence ID" value="QIK52433.1"/>
    <property type="molecule type" value="Genomic_DNA"/>
</dbReference>
<dbReference type="Proteomes" id="UP000501830">
    <property type="component" value="Chromosome"/>
</dbReference>
<reference evidence="2 3" key="1">
    <citation type="journal article" date="2017" name="Int. J. Syst. Evol. Microbiol.">
        <title>Jeotgalibaca porci sp. nov. and Jeotgalibaca arthritidis sp. nov., isolated from pigs, and emended description of the genus Jeotgalibaca.</title>
        <authorList>
            <person name="Zamora L."/>
            <person name="Perez-Sancho M."/>
            <person name="Dominguez L."/>
            <person name="Fernandez-Garayzabal J.F."/>
            <person name="Vela A.I."/>
        </authorList>
    </citation>
    <scope>NUCLEOTIDE SEQUENCE [LARGE SCALE GENOMIC DNA]</scope>
    <source>
        <strain evidence="2 3">CCUG 69148</strain>
    </source>
</reference>
<keyword evidence="3" id="KW-1185">Reference proteome</keyword>
<feature type="transmembrane region" description="Helical" evidence="1">
    <location>
        <begin position="7"/>
        <end position="25"/>
    </location>
</feature>
<keyword evidence="1" id="KW-0472">Membrane</keyword>
<gene>
    <name evidence="2" type="ORF">G7058_10480</name>
</gene>
<dbReference type="RefSeq" id="WP_166063461.1">
    <property type="nucleotide sequence ID" value="NZ_CP049889.1"/>
</dbReference>
<evidence type="ECO:0000313" key="3">
    <source>
        <dbReference type="Proteomes" id="UP000501830"/>
    </source>
</evidence>
<sequence>MKKQKRILAGLGIVIMIILFGSYFAPLVTGYSRASFDVVTTAGDETLIKDIHFFGAVNKGYDSETIMIENGKAHYVSTTTNFSSYVWEEREVAYLMERYPSFVRGKSRAAENFHETKDSIVYVENYTSSNDSDEPVLEMTLPIAVLDKNTGNEKESKITIKGRQPFNFIHVYDVIVNGDRVIMDVSVDWRQDQMQTIVYDLKDEIEINTLDKKLTLYDEMDNHSYTNFVVDEEGQMLLVREQKATGEIELAYEYAYWLFNLQDGSREEIELSEAAYQPENLFYASKAGVFVINKIDEQLVIEKSELNAQRVIWKEVLPIESDDSNSYQSSFSILGKDGMLLVAENYFYDTEDTLQFTFVNLEEFGILAEGYIEMNVVGTSTNGYFDTITFTE</sequence>
<dbReference type="KEGG" id="jpo:G7058_10480"/>
<dbReference type="AlphaFoldDB" id="A0A6G7WJI6"/>
<evidence type="ECO:0000313" key="2">
    <source>
        <dbReference type="EMBL" id="QIK52433.1"/>
    </source>
</evidence>
<evidence type="ECO:0000256" key="1">
    <source>
        <dbReference type="SAM" id="Phobius"/>
    </source>
</evidence>
<keyword evidence="1" id="KW-0812">Transmembrane</keyword>
<name>A0A6G7WJI6_9LACT</name>
<keyword evidence="1" id="KW-1133">Transmembrane helix</keyword>
<dbReference type="GeneID" id="94553711"/>
<accession>A0A6G7WJI6</accession>
<organism evidence="2 3">
    <name type="scientific">Jeotgalibaca porci</name>
    <dbReference type="NCBI Taxonomy" id="1868793"/>
    <lineage>
        <taxon>Bacteria</taxon>
        <taxon>Bacillati</taxon>
        <taxon>Bacillota</taxon>
        <taxon>Bacilli</taxon>
        <taxon>Lactobacillales</taxon>
        <taxon>Carnobacteriaceae</taxon>
        <taxon>Jeotgalibaca</taxon>
    </lineage>
</organism>
<proteinExistence type="predicted"/>
<protein>
    <submittedName>
        <fullName evidence="2">Uncharacterized protein</fullName>
    </submittedName>
</protein>